<gene>
    <name evidence="2" type="ORF">MENT_LOCUS46377</name>
</gene>
<name>A0A6V7X370_MELEN</name>
<keyword evidence="1" id="KW-1133">Transmembrane helix</keyword>
<feature type="transmembrane region" description="Helical" evidence="1">
    <location>
        <begin position="12"/>
        <end position="35"/>
    </location>
</feature>
<proteinExistence type="predicted"/>
<organism evidence="2 3">
    <name type="scientific">Meloidogyne enterolobii</name>
    <name type="common">Root-knot nematode worm</name>
    <name type="synonym">Meloidogyne mayaguensis</name>
    <dbReference type="NCBI Taxonomy" id="390850"/>
    <lineage>
        <taxon>Eukaryota</taxon>
        <taxon>Metazoa</taxon>
        <taxon>Ecdysozoa</taxon>
        <taxon>Nematoda</taxon>
        <taxon>Chromadorea</taxon>
        <taxon>Rhabditida</taxon>
        <taxon>Tylenchina</taxon>
        <taxon>Tylenchomorpha</taxon>
        <taxon>Tylenchoidea</taxon>
        <taxon>Meloidogynidae</taxon>
        <taxon>Meloidogyninae</taxon>
        <taxon>Meloidogyne</taxon>
    </lineage>
</organism>
<sequence length="49" mass="5695">MQIKKTNRQSQLDLVSIICALKALNVLKILALNLWKYPKLTILFRLDLV</sequence>
<dbReference type="AlphaFoldDB" id="A0A6V7X370"/>
<keyword evidence="1" id="KW-0812">Transmembrane</keyword>
<evidence type="ECO:0000313" key="3">
    <source>
        <dbReference type="Proteomes" id="UP000580250"/>
    </source>
</evidence>
<dbReference type="Proteomes" id="UP000580250">
    <property type="component" value="Unassembled WGS sequence"/>
</dbReference>
<protein>
    <submittedName>
        <fullName evidence="2">Uncharacterized protein</fullName>
    </submittedName>
</protein>
<reference evidence="2 3" key="1">
    <citation type="submission" date="2020-08" db="EMBL/GenBank/DDBJ databases">
        <authorList>
            <person name="Koutsovoulos G."/>
            <person name="Danchin GJ E."/>
        </authorList>
    </citation>
    <scope>NUCLEOTIDE SEQUENCE [LARGE SCALE GENOMIC DNA]</scope>
</reference>
<keyword evidence="1" id="KW-0472">Membrane</keyword>
<comment type="caution">
    <text evidence="2">The sequence shown here is derived from an EMBL/GenBank/DDBJ whole genome shotgun (WGS) entry which is preliminary data.</text>
</comment>
<dbReference type="EMBL" id="CAJEWN010001029">
    <property type="protein sequence ID" value="CAD2193427.1"/>
    <property type="molecule type" value="Genomic_DNA"/>
</dbReference>
<evidence type="ECO:0000313" key="2">
    <source>
        <dbReference type="EMBL" id="CAD2193427.1"/>
    </source>
</evidence>
<evidence type="ECO:0000256" key="1">
    <source>
        <dbReference type="SAM" id="Phobius"/>
    </source>
</evidence>
<accession>A0A6V7X370</accession>